<evidence type="ECO:0000256" key="9">
    <source>
        <dbReference type="ARBA" id="ARBA00047712"/>
    </source>
</evidence>
<evidence type="ECO:0000313" key="13">
    <source>
        <dbReference type="EMBL" id="QPC85214.1"/>
    </source>
</evidence>
<comment type="similarity">
    <text evidence="10">Belongs to the complex I 49 kDa subunit family.</text>
</comment>
<keyword evidence="10" id="KW-1278">Translocase</keyword>
<name>A0A7S8IGZ2_9CHLR</name>
<dbReference type="HAMAP" id="MF_01358">
    <property type="entry name" value="NDH1_NuoD"/>
    <property type="match status" value="1"/>
</dbReference>
<dbReference type="InterPro" id="IPR001135">
    <property type="entry name" value="NADH_Q_OxRdtase_suD"/>
</dbReference>
<dbReference type="InterPro" id="IPR037232">
    <property type="entry name" value="NADH_quin_OxRdtase_su_C/D-like"/>
</dbReference>
<dbReference type="EMBL" id="CP062983">
    <property type="protein sequence ID" value="QPC85214.1"/>
    <property type="molecule type" value="Genomic_DNA"/>
</dbReference>
<evidence type="ECO:0000313" key="14">
    <source>
        <dbReference type="Proteomes" id="UP000594468"/>
    </source>
</evidence>
<keyword evidence="5 10" id="KW-0520">NAD</keyword>
<dbReference type="SUPFAM" id="SSF56762">
    <property type="entry name" value="HydB/Nqo4-like"/>
    <property type="match status" value="1"/>
</dbReference>
<keyword evidence="10" id="KW-0813">Transport</keyword>
<dbReference type="Gene3D" id="1.10.645.10">
    <property type="entry name" value="Cytochrome-c3 Hydrogenase, chain B"/>
    <property type="match status" value="1"/>
</dbReference>
<evidence type="ECO:0000256" key="2">
    <source>
        <dbReference type="ARBA" id="ARBA00010019"/>
    </source>
</evidence>
<evidence type="ECO:0000256" key="7">
    <source>
        <dbReference type="ARBA" id="ARBA00023268"/>
    </source>
</evidence>
<evidence type="ECO:0000256" key="1">
    <source>
        <dbReference type="ARBA" id="ARBA00004417"/>
    </source>
</evidence>
<keyword evidence="6 10" id="KW-0472">Membrane</keyword>
<evidence type="ECO:0000256" key="4">
    <source>
        <dbReference type="ARBA" id="ARBA00022719"/>
    </source>
</evidence>
<comment type="subcellular location">
    <subcellularLocation>
        <location evidence="1">Cell inner membrane</location>
        <topology evidence="1">Peripheral membrane protein</topology>
    </subcellularLocation>
    <subcellularLocation>
        <location evidence="10">Cell membrane</location>
        <topology evidence="10">Peripheral membrane protein</topology>
        <orientation evidence="10">Cytoplasmic side</orientation>
    </subcellularLocation>
</comment>
<organism evidence="13 14">
    <name type="scientific">Phototrophicus methaneseepsis</name>
    <dbReference type="NCBI Taxonomy" id="2710758"/>
    <lineage>
        <taxon>Bacteria</taxon>
        <taxon>Bacillati</taxon>
        <taxon>Chloroflexota</taxon>
        <taxon>Candidatus Thermofontia</taxon>
        <taxon>Phototrophicales</taxon>
        <taxon>Phototrophicaceae</taxon>
        <taxon>Phototrophicus</taxon>
    </lineage>
</organism>
<dbReference type="PANTHER" id="PTHR11993">
    <property type="entry name" value="NADH-UBIQUINONE OXIDOREDUCTASE 49 KDA SUBUNIT"/>
    <property type="match status" value="1"/>
</dbReference>
<dbReference type="GO" id="GO:0048038">
    <property type="term" value="F:quinone binding"/>
    <property type="evidence" value="ECO:0007669"/>
    <property type="project" value="UniProtKB-KW"/>
</dbReference>
<evidence type="ECO:0000256" key="10">
    <source>
        <dbReference type="HAMAP-Rule" id="MF_01358"/>
    </source>
</evidence>
<dbReference type="PANTHER" id="PTHR11993:SF10">
    <property type="entry name" value="NADH DEHYDROGENASE [UBIQUINONE] IRON-SULFUR PROTEIN 2, MITOCHONDRIAL"/>
    <property type="match status" value="1"/>
</dbReference>
<evidence type="ECO:0000256" key="8">
    <source>
        <dbReference type="ARBA" id="ARBA00038617"/>
    </source>
</evidence>
<keyword evidence="7" id="KW-0511">Multifunctional enzyme</keyword>
<dbReference type="Proteomes" id="UP000594468">
    <property type="component" value="Chromosome"/>
</dbReference>
<dbReference type="GO" id="GO:0005886">
    <property type="term" value="C:plasma membrane"/>
    <property type="evidence" value="ECO:0007669"/>
    <property type="project" value="UniProtKB-SubCell"/>
</dbReference>
<dbReference type="KEGG" id="pmet:G4Y79_15025"/>
<keyword evidence="10" id="KW-0830">Ubiquinone</keyword>
<protein>
    <recommendedName>
        <fullName evidence="10">NADH-quinone oxidoreductase subunit D</fullName>
        <ecNumber evidence="10">7.1.1.-</ecNumber>
    </recommendedName>
    <alternativeName>
        <fullName evidence="10">NADH dehydrogenase I subunit D</fullName>
    </alternativeName>
    <alternativeName>
        <fullName evidence="10">NDH-1 subunit D</fullName>
    </alternativeName>
</protein>
<dbReference type="Pfam" id="PF00346">
    <property type="entry name" value="Complex1_49kDa"/>
    <property type="match status" value="1"/>
</dbReference>
<dbReference type="AlphaFoldDB" id="A0A7S8IGZ2"/>
<comment type="similarity">
    <text evidence="2">In the C-terminal section; belongs to the complex I 49 kDa subunit family.</text>
</comment>
<evidence type="ECO:0000259" key="12">
    <source>
        <dbReference type="Pfam" id="PF00346"/>
    </source>
</evidence>
<comment type="catalytic activity">
    <reaction evidence="9 10">
        <text>a quinone + NADH + 5 H(+)(in) = a quinol + NAD(+) + 4 H(+)(out)</text>
        <dbReference type="Rhea" id="RHEA:57888"/>
        <dbReference type="ChEBI" id="CHEBI:15378"/>
        <dbReference type="ChEBI" id="CHEBI:24646"/>
        <dbReference type="ChEBI" id="CHEBI:57540"/>
        <dbReference type="ChEBI" id="CHEBI:57945"/>
        <dbReference type="ChEBI" id="CHEBI:132124"/>
    </reaction>
</comment>
<dbReference type="EC" id="7.1.1.-" evidence="10"/>
<comment type="subunit">
    <text evidence="8">NDH-1 is composed of 13 different subunits. Subunits NuoB, CD, E, F, and G constitute the peripheral sector of the complex.</text>
</comment>
<dbReference type="GO" id="GO:0050136">
    <property type="term" value="F:NADH dehydrogenase (quinone) (non-electrogenic) activity"/>
    <property type="evidence" value="ECO:0007669"/>
    <property type="project" value="UniProtKB-UniRule"/>
</dbReference>
<feature type="domain" description="NADH-quinone oxidoreductase subunit D" evidence="12">
    <location>
        <begin position="353"/>
        <end position="624"/>
    </location>
</feature>
<dbReference type="Pfam" id="PF00329">
    <property type="entry name" value="Complex1_30kDa"/>
    <property type="match status" value="1"/>
</dbReference>
<feature type="domain" description="NADH:ubiquinone oxidoreductase 30kDa subunit" evidence="11">
    <location>
        <begin position="40"/>
        <end position="161"/>
    </location>
</feature>
<evidence type="ECO:0000256" key="3">
    <source>
        <dbReference type="ARBA" id="ARBA00022475"/>
    </source>
</evidence>
<gene>
    <name evidence="10" type="primary">nuoD</name>
    <name evidence="13" type="ORF">G4Y79_15025</name>
</gene>
<keyword evidence="14" id="KW-1185">Reference proteome</keyword>
<sequence>MSIPDEQLKTGTIEDAIDQLKQRFPQDVSDDDRQGYGGVIISADKLQEAAQYIKYELGFDYLSSATAVDYLGEGVHSEDHLEMVYHAYRTTGGSALVFKAQTDRETATVPSLTPVWRGADFQEREAWDLHGVNFAGHPNLQRILLWDGFNGHPLRKDWKEAYYEEDNKPFGSRWPDGHVHRAEERNVFGKNVSYPADVDLSRLTDVSETDMYQGFGMGVDVQQVVDHNGVQTDQLIVNMGPHHPSTHGVFRMVMELDGETITKLEPVMGYLHRNHEKIGERNTFLHNIPFTDRLDYLSSMGNNHGYVLAVEQLLALGARYDPPTYRAEVLRVLMVELNRIVNHLWALGFWLNDLGAFFTPVLYFTQERERILDLFEATAGSRMMCNYMRFGGVFADLPERIHSVSNLINDRVRDFDTMKFLTEMINERIPRTIDELDEYLTQNDIVLARSKGVGYISREDAIDYSTAGPVLRGSGVAYDVRRADPYSIYPELDFDVAVQQEGDMYSRYMVRLIELRESLRILKQLLPRLEYTKGEPVNENNAQYSSKVPIGEAYGRVENGKGELGFYVVSAGDKRAAANPWRYHVRAPSFINLTPLGLMCEGNKVADAVAILGSIDIVLGETDR</sequence>
<evidence type="ECO:0000256" key="5">
    <source>
        <dbReference type="ARBA" id="ARBA00023027"/>
    </source>
</evidence>
<comment type="function">
    <text evidence="10">NDH-1 shuttles electrons from NADH, via FMN and iron-sulfur (Fe-S) centers, to quinones in the respiratory chain. The immediate electron acceptor for the enzyme in this species is believed to be ubiquinone. Couples the redox reaction to proton translocation (for every two electrons transferred, four hydrogen ions are translocated across the cytoplasmic membrane), and thus conserves the redox energy in a proton gradient.</text>
</comment>
<dbReference type="InterPro" id="IPR029014">
    <property type="entry name" value="NiFe-Hase_large"/>
</dbReference>
<keyword evidence="13" id="KW-0560">Oxidoreductase</keyword>
<dbReference type="SUPFAM" id="SSF143243">
    <property type="entry name" value="Nqo5-like"/>
    <property type="match status" value="1"/>
</dbReference>
<dbReference type="GO" id="GO:0051287">
    <property type="term" value="F:NAD binding"/>
    <property type="evidence" value="ECO:0007669"/>
    <property type="project" value="InterPro"/>
</dbReference>
<dbReference type="Gene3D" id="3.30.460.80">
    <property type="entry name" value="NADH:ubiquinone oxidoreductase, 30kDa subunit"/>
    <property type="match status" value="1"/>
</dbReference>
<evidence type="ECO:0000256" key="6">
    <source>
        <dbReference type="ARBA" id="ARBA00023136"/>
    </source>
</evidence>
<proteinExistence type="inferred from homology"/>
<dbReference type="NCBIfam" id="NF004739">
    <property type="entry name" value="PRK06075.1"/>
    <property type="match status" value="1"/>
</dbReference>
<dbReference type="InterPro" id="IPR022885">
    <property type="entry name" value="NDH1_su_D/H"/>
</dbReference>
<dbReference type="InterPro" id="IPR001268">
    <property type="entry name" value="NADH_UbQ_OxRdtase_30kDa_su"/>
</dbReference>
<dbReference type="GO" id="GO:0008137">
    <property type="term" value="F:NADH dehydrogenase (ubiquinone) activity"/>
    <property type="evidence" value="ECO:0007669"/>
    <property type="project" value="InterPro"/>
</dbReference>
<keyword evidence="4 10" id="KW-0874">Quinone</keyword>
<keyword evidence="3 10" id="KW-1003">Cell membrane</keyword>
<reference evidence="13 14" key="1">
    <citation type="submission" date="2020-02" db="EMBL/GenBank/DDBJ databases">
        <authorList>
            <person name="Zheng R.K."/>
            <person name="Sun C.M."/>
        </authorList>
    </citation>
    <scope>NUCLEOTIDE SEQUENCE [LARGE SCALE GENOMIC DNA]</scope>
    <source>
        <strain evidence="14">rifampicinis</strain>
    </source>
</reference>
<evidence type="ECO:0000259" key="11">
    <source>
        <dbReference type="Pfam" id="PF00329"/>
    </source>
</evidence>
<accession>A0A7S8IGZ2</accession>
<comment type="subunit">
    <text evidence="10">NDH-1 is composed of 14 different subunits. Subunits NuoB, C, D, E, F, and G constitute the peripheral sector of the complex.</text>
</comment>